<feature type="compositionally biased region" description="Low complexity" evidence="1">
    <location>
        <begin position="3102"/>
        <end position="3114"/>
    </location>
</feature>
<dbReference type="Pfam" id="PF13692">
    <property type="entry name" value="Glyco_trans_1_4"/>
    <property type="match status" value="1"/>
</dbReference>
<feature type="compositionally biased region" description="Basic and acidic residues" evidence="1">
    <location>
        <begin position="2893"/>
        <end position="2908"/>
    </location>
</feature>
<keyword evidence="2" id="KW-1133">Transmembrane helix</keyword>
<dbReference type="SUPFAM" id="SSF53756">
    <property type="entry name" value="UDP-Glycosyltransferase/glycogen phosphorylase"/>
    <property type="match status" value="1"/>
</dbReference>
<keyword evidence="2" id="KW-0472">Membrane</keyword>
<feature type="transmembrane region" description="Helical" evidence="2">
    <location>
        <begin position="1366"/>
        <end position="1383"/>
    </location>
</feature>
<feature type="region of interest" description="Disordered" evidence="1">
    <location>
        <begin position="3143"/>
        <end position="3162"/>
    </location>
</feature>
<dbReference type="PANTHER" id="PTHR12526">
    <property type="entry name" value="GLYCOSYLTRANSFERASE"/>
    <property type="match status" value="1"/>
</dbReference>
<feature type="transmembrane region" description="Helical" evidence="2">
    <location>
        <begin position="25"/>
        <end position="51"/>
    </location>
</feature>
<dbReference type="STRING" id="1231657.A0A1Y1ZZW9"/>
<feature type="compositionally biased region" description="Low complexity" evidence="1">
    <location>
        <begin position="2881"/>
        <end position="2892"/>
    </location>
</feature>
<feature type="transmembrane region" description="Helical" evidence="2">
    <location>
        <begin position="881"/>
        <end position="906"/>
    </location>
</feature>
<protein>
    <recommendedName>
        <fullName evidence="5">Glycosyl transferase</fullName>
    </recommendedName>
</protein>
<feature type="region of interest" description="Disordered" evidence="1">
    <location>
        <begin position="2876"/>
        <end position="2935"/>
    </location>
</feature>
<feature type="transmembrane region" description="Helical" evidence="2">
    <location>
        <begin position="1339"/>
        <end position="1360"/>
    </location>
</feature>
<feature type="transmembrane region" description="Helical" evidence="2">
    <location>
        <begin position="918"/>
        <end position="946"/>
    </location>
</feature>
<evidence type="ECO:0000313" key="4">
    <source>
        <dbReference type="Proteomes" id="UP000193144"/>
    </source>
</evidence>
<organism evidence="3 4">
    <name type="scientific">Clohesyomyces aquaticus</name>
    <dbReference type="NCBI Taxonomy" id="1231657"/>
    <lineage>
        <taxon>Eukaryota</taxon>
        <taxon>Fungi</taxon>
        <taxon>Dikarya</taxon>
        <taxon>Ascomycota</taxon>
        <taxon>Pezizomycotina</taxon>
        <taxon>Dothideomycetes</taxon>
        <taxon>Pleosporomycetidae</taxon>
        <taxon>Pleosporales</taxon>
        <taxon>Lindgomycetaceae</taxon>
        <taxon>Clohesyomyces</taxon>
    </lineage>
</organism>
<sequence length="3199" mass="360477">MGKPEVLESQLMGITAFRYGAHLKYWWEIALVAIIIASGVIGILTFLWGFYQALRKLLNTNEENPSLPRSVQERIHLLAHNATPIRPQKPLPTKPSSLGVYLGLLNTPATEREIQILSRWEAIVLDHCEPGVLDAVNDDSLPLGPHIIARLDLLQVFNFVAMDSEVEQLRAVYLISKTIRQTLRQPNCRRYFTGVLVAGWRERISIPLLNGIAKLCAAHGLDVFLEIGPPDFLDNIDKLNFKLFAGVVVRNGTILRNGERRDFFAMDKMKTTTKAFVSQSCLRPFTVFMWDTVEDEAELTHAVARRAHMWCSYHGAIPYLTRQGALTDVDQIRSCEEPLAAFQWLKDRRVMGVHEKFRTTRVLSPEFSSIIDDYLSLQEIFPLLEHTIAGLDDFEDDSDTHSNASTLTVQYPEIDENGVLLPTNSESLSPLNLSLDWSACMDKQASNPLSCSFAGAFYGPLGCFPIGLDTSQQDFNHILKSQQRLRGLGLLSRVSTKELHVASRMLSSFATSDNQLADVVPTSREAILSLANALMQTNDEADDLYQIQVYIGLDSGFRTPTGGQFWAVYEVEPRTSSLIIYVSKTVQDLPAVLLHTYLSKSHFSRYQCFLLEYGLVDSRTGLGTIERLPPRFQHDLDLLSPTDLLLYLQHLQYSEWDEGCPLLSSIRSACEEFLIDVPTYQQIKKLSNMEYISGTITDEHLVNARIKWYRLCHLPSLGKRNAIDLFRHIDSEFQDLLWNRDFQKLDAITTALEKLTSRDNIDSVTDFVLFCIFCAARKAGFEEVYIEVSDRNPLFNQYSDQSAAFAELFALGSRCVAYFDIKPSDMGVLLSKKHRDYYNQDEHQPPMWIFNAPSFASAYAAAQTDIDPAQKASVMPAFRRFTFLSVFAIPALVDIVLLTTTGHGLYLSGKMSLHEQKYATLALMTSLLLSGAIGTWISIGGTYYLISMAFSAANMFVLTRLIGGLAFTAAASLLGFIVISAVRGIQAGTVFFFYLFGLTSYLSVLAVLSTYQIPGSAFLNGRRVIIFLIPTLFISPVLTLLVIKDHDIIVYPTILFIFVTLLVLGTRHVSTQWVTWYHNIKTLNDKDVKEWYVRVNAKREPVLRAAGKRLSKGVRTSVVTSSLATSSDLSPAEPDLFYGLSEPAILALCRKELLDAVMEENNRRFWRKPTEDSFVRELAGCWDSTIFLLDWYCRLTDVRRPIPYSSTWNLETQVALESMQQAQKGIRLHNSFIHWRNAGDEIGCGILYFLTALMDRWLDLVHGGLLTGLSKALNDEFRYSVGFGLAYYLIGAVLLDYKAQHLHTLSEQSSPVSIESIPQIRKAKANDQKFRRHLYWNTLLRFLGVHVWALSVSTAFVWIFNAAPSALIMFLAYTSSYSGLLLYQYNKIFSGPHALMPLLSAVIVGFVLGMVLKAVHPHFEYNTVIALGAATWTAALLSFHTAKLGLPEAFEIRAYISETLSKFRKAERPMDSTDSVNIRGLPSQYRVHWSAAEEFHAYNGACQDQEFSQSELKAFVDKLRSAPKENRFKILPFGHPGDQITALLLSCTHDSLIRLALQAFPAMPYLVQRIVLAWQNGLIKVFIVPMQSVVDEDTDLRAISHYSGGRLTLFVASDSKGAASTQMNITSNCKLIAETLIHACSETMFGMPHHQAKISESMLVLRPATDEYYYISECSKRSMPFNGSPSQAAAFEMECRKELLRQLCLGHDCETQWDELPLDIRKLFMRRCLGARGPYTNTEMAWINSNVAAEDACTILSRIARFDLGAYLIAHKYNYFKNRGDEFITEKDYRQNTADIQHSHHPVLNRSATSLFSIFTAYIRVPIAYVYHSVGTWIKFFVLAAMADPEYHRELNCALGNAPKFIAKPSSFLLTGLWVYSRWVMSIALPFFIYHGRKDIAALSNTVKGSLIDQKKDRLVVRNYGDTETAFVHPAEEGGFRLVYYVGAHKEEPKWGHTRITTYDKDMRVVSRVEYKNGEVTNEYVYDYPSKRTQRISKISKVQSTKIPLTRQCIRGTDEGAKVHYNYKGHIESGSYMQHGNLVRFKYHYRKNAKFDDELLRAEFVLPHMSANVSWCAPPIRHAEKMERWIPTPRVHEATFVDGADVYECSWFYDHKFHPTITTKLNGESVDSPDMIRFDWLGVLKKPTRCNFTDEDPLLEFKTATSSFMSRIFRTNVKRQEVSTSRARSQLWKAWKKRLDLDGVVIRWVDEELLRKEALLRPYWRRRDRGSLLKAEDYLALHADAIMASSDLTSDISSWTPLAVRMSDLFSFGQGGDAVFHTRTKTLGRDTDRSLHVIAVDTGTWPNEGGGVSACRRDLINNLRTIKWHMVVESANDFGLPKHQTEENVESLKIIPLWGLDFMHPSHGMFTNKLDSEVDHIVKEATITDIKNNFIPTLTALVHGARAINMTTADVKQATRALVNLNTYFQDSRHWKEVWTSDTVKDAWRRLWLADDMPNAQPPSEWFRTELPTLGHLDTALELWFRYLFIFSIPIPEKIPSVFQASHHSVSASYGIVCKLKRHCTLQIWDHAISWRETNLYLSSAMCTLPPFIRNALLGLMKLTSTLILHHADQILPCADFFNPGWEVEIGSSKGAVTHRNIFRRKVDPIVNGITDMQKFSPVSEIKTKTPTVTMLSHVWFAKDIKTALLAADIISNEWGFKDYKLDIYGALNKAPVYSSECQEILACKGLGSSVALRGTADPAMVLANTWLFLNSSVSEGLPLALGEAALTGAPVVCTDVGASLRVLTDPDDGKRYSEVVAPNDAYGLARAQINLLAMLDEWAHYAEDDPGCPVPILPHKPTAKDVEIITRRMYDKTTQRRKLGMMARSIVQKSFGGERYLREHEQMLWIGKACYEMLGLEKRMPPPPRHPGRMLSLKLKRASQTEQQLQLQRLQPLDREKRDPSRGEAGHRSTASSSLLDPQLMKMQHPRPPRPVLAKHFSTTTSFSSIYIDEPGPSNISQGSSIYEDHDHGLEHDDWGPVTPDSSLQYSYHVPSHDATRHTHLQAQAHHARQERESYFAPLGVVERPLRSWNPHFPAPTAQTSVPPTRSRASSTGTATHTNFHYPLPPSPTTAAAPEIFAGGSSRGKRPIQSAHGAGYSNGYSSSPITNPTSSPTTIPPPPPTTSLGVRRDQRMDPRRSVLMRQAVSARPESVVSRSSTGTAPRLRSHLSEVQVAEYAHHGAARAGAGTGTVGGVLDGRL</sequence>
<evidence type="ECO:0000256" key="2">
    <source>
        <dbReference type="SAM" id="Phobius"/>
    </source>
</evidence>
<feature type="compositionally biased region" description="Low complexity" evidence="1">
    <location>
        <begin position="3046"/>
        <end position="3058"/>
    </location>
</feature>
<name>A0A1Y1ZZW9_9PLEO</name>
<gene>
    <name evidence="3" type="ORF">BCR34DRAFT_598235</name>
</gene>
<feature type="transmembrane region" description="Helical" evidence="2">
    <location>
        <begin position="1023"/>
        <end position="1043"/>
    </location>
</feature>
<dbReference type="PANTHER" id="PTHR12526:SF630">
    <property type="entry name" value="GLYCOSYLTRANSFERASE"/>
    <property type="match status" value="1"/>
</dbReference>
<keyword evidence="4" id="KW-1185">Reference proteome</keyword>
<accession>A0A1Y1ZZW9</accession>
<feature type="transmembrane region" description="Helical" evidence="2">
    <location>
        <begin position="991"/>
        <end position="1011"/>
    </location>
</feature>
<feature type="transmembrane region" description="Helical" evidence="2">
    <location>
        <begin position="1395"/>
        <end position="1415"/>
    </location>
</feature>
<comment type="caution">
    <text evidence="3">The sequence shown here is derived from an EMBL/GenBank/DDBJ whole genome shotgun (WGS) entry which is preliminary data.</text>
</comment>
<feature type="region of interest" description="Disordered" evidence="1">
    <location>
        <begin position="3034"/>
        <end position="3058"/>
    </location>
</feature>
<evidence type="ECO:0008006" key="5">
    <source>
        <dbReference type="Google" id="ProtNLM"/>
    </source>
</evidence>
<feature type="transmembrane region" description="Helical" evidence="2">
    <location>
        <begin position="958"/>
        <end position="979"/>
    </location>
</feature>
<dbReference type="EMBL" id="MCFA01000023">
    <property type="protein sequence ID" value="ORY15720.1"/>
    <property type="molecule type" value="Genomic_DNA"/>
</dbReference>
<feature type="transmembrane region" description="Helical" evidence="2">
    <location>
        <begin position="1049"/>
        <end position="1066"/>
    </location>
</feature>
<dbReference type="Proteomes" id="UP000193144">
    <property type="component" value="Unassembled WGS sequence"/>
</dbReference>
<feature type="region of interest" description="Disordered" evidence="1">
    <location>
        <begin position="3074"/>
        <end position="3133"/>
    </location>
</feature>
<dbReference type="OrthoDB" id="2582433at2759"/>
<proteinExistence type="predicted"/>
<dbReference type="Gene3D" id="3.40.50.2000">
    <property type="entry name" value="Glycogen Phosphorylase B"/>
    <property type="match status" value="1"/>
</dbReference>
<keyword evidence="2" id="KW-0812">Transmembrane</keyword>
<evidence type="ECO:0000313" key="3">
    <source>
        <dbReference type="EMBL" id="ORY15720.1"/>
    </source>
</evidence>
<evidence type="ECO:0000256" key="1">
    <source>
        <dbReference type="SAM" id="MobiDB-lite"/>
    </source>
</evidence>
<reference evidence="3 4" key="1">
    <citation type="submission" date="2016-07" db="EMBL/GenBank/DDBJ databases">
        <title>Pervasive Adenine N6-methylation of Active Genes in Fungi.</title>
        <authorList>
            <consortium name="DOE Joint Genome Institute"/>
            <person name="Mondo S.J."/>
            <person name="Dannebaum R.O."/>
            <person name="Kuo R.C."/>
            <person name="Labutti K."/>
            <person name="Haridas S."/>
            <person name="Kuo A."/>
            <person name="Salamov A."/>
            <person name="Ahrendt S.R."/>
            <person name="Lipzen A."/>
            <person name="Sullivan W."/>
            <person name="Andreopoulos W.B."/>
            <person name="Clum A."/>
            <person name="Lindquist E."/>
            <person name="Daum C."/>
            <person name="Ramamoorthy G.K."/>
            <person name="Gryganskyi A."/>
            <person name="Culley D."/>
            <person name="Magnuson J.K."/>
            <person name="James T.Y."/>
            <person name="O'Malley M.A."/>
            <person name="Stajich J.E."/>
            <person name="Spatafora J.W."/>
            <person name="Visel A."/>
            <person name="Grigoriev I.V."/>
        </authorList>
    </citation>
    <scope>NUCLEOTIDE SEQUENCE [LARGE SCALE GENOMIC DNA]</scope>
    <source>
        <strain evidence="3 4">CBS 115471</strain>
    </source>
</reference>